<evidence type="ECO:0000256" key="2">
    <source>
        <dbReference type="SAM" id="SignalP"/>
    </source>
</evidence>
<evidence type="ECO:0000313" key="3">
    <source>
        <dbReference type="EMBL" id="AKV00950.1"/>
    </source>
</evidence>
<dbReference type="RefSeq" id="WP_146652143.1">
    <property type="nucleotide sequence ID" value="NZ_CP012333.1"/>
</dbReference>
<dbReference type="EMBL" id="CP012333">
    <property type="protein sequence ID" value="AKV00950.1"/>
    <property type="molecule type" value="Genomic_DNA"/>
</dbReference>
<reference evidence="3 4" key="1">
    <citation type="submission" date="2015-08" db="EMBL/GenBank/DDBJ databases">
        <authorList>
            <person name="Babu N.S."/>
            <person name="Beckwith C.J."/>
            <person name="Beseler K.G."/>
            <person name="Brison A."/>
            <person name="Carone J.V."/>
            <person name="Caskin T.P."/>
            <person name="Diamond M."/>
            <person name="Durham M.E."/>
            <person name="Foxe J.M."/>
            <person name="Go M."/>
            <person name="Henderson B.A."/>
            <person name="Jones I.B."/>
            <person name="McGettigan J.A."/>
            <person name="Micheletti S.J."/>
            <person name="Nasrallah M.E."/>
            <person name="Ortiz D."/>
            <person name="Piller C.R."/>
            <person name="Privatt S.R."/>
            <person name="Schneider S.L."/>
            <person name="Sharp S."/>
            <person name="Smith T.C."/>
            <person name="Stanton J.D."/>
            <person name="Ullery H.E."/>
            <person name="Wilson R.J."/>
            <person name="Serrano M.G."/>
            <person name="Buck G."/>
            <person name="Lee V."/>
            <person name="Wang Y."/>
            <person name="Carvalho R."/>
            <person name="Voegtly L."/>
            <person name="Shi R."/>
            <person name="Duckworth R."/>
            <person name="Johnson A."/>
            <person name="Loviza R."/>
            <person name="Walstead R."/>
            <person name="Shah Z."/>
            <person name="Kiflezghi M."/>
            <person name="Wade K."/>
            <person name="Ball S.L."/>
            <person name="Bradley K.W."/>
            <person name="Asai D.J."/>
            <person name="Bowman C.A."/>
            <person name="Russell D.A."/>
            <person name="Pope W.H."/>
            <person name="Jacobs-Sera D."/>
            <person name="Hendrix R.W."/>
            <person name="Hatfull G.F."/>
        </authorList>
    </citation>
    <scope>NUCLEOTIDE SEQUENCE [LARGE SCALE GENOMIC DNA]</scope>
    <source>
        <strain evidence="3 4">DSM 27648</strain>
    </source>
</reference>
<organism evidence="3 4">
    <name type="scientific">Labilithrix luteola</name>
    <dbReference type="NCBI Taxonomy" id="1391654"/>
    <lineage>
        <taxon>Bacteria</taxon>
        <taxon>Pseudomonadati</taxon>
        <taxon>Myxococcota</taxon>
        <taxon>Polyangia</taxon>
        <taxon>Polyangiales</taxon>
        <taxon>Labilitrichaceae</taxon>
        <taxon>Labilithrix</taxon>
    </lineage>
</organism>
<gene>
    <name evidence="3" type="ORF">AKJ09_07613</name>
</gene>
<sequence length="342" mass="34139">MMKKFFALASISAVAGVIAAGAMVGCSSDTTNSETTDAGETTDAAKPDSGKGKDGGGVDAQPEPTIEEKTVGKECTTNADCEVANAVGDNGCSMGGFKGGDLFGTPVCIQEACTPAGANDTLDKAFCDDGPGFCLPNSASTGICLPLCVYGSDKIEDPGCAGGNKCQAYYIGSDSSGTVAVGFCSWACQADTDCKGTPGQKCQKETGMCLTAPTAYTKKLGDSCADPSTSTPSTECECNTVGGTSADKLKGVCSHQCITGAAGDAVCAAAGTDTAGWKCTTKLPTKDSKGNAAFTKQIDNVAGTCALPCKVAADCTALSTSLGLSTPMTCEEFAGGSFCQLP</sequence>
<dbReference type="AlphaFoldDB" id="A0A0K1Q6B0"/>
<feature type="compositionally biased region" description="Basic and acidic residues" evidence="1">
    <location>
        <begin position="43"/>
        <end position="56"/>
    </location>
</feature>
<name>A0A0K1Q6B0_9BACT</name>
<dbReference type="Proteomes" id="UP000064967">
    <property type="component" value="Chromosome"/>
</dbReference>
<protein>
    <recommendedName>
        <fullName evidence="5">Tryptophan synthase alpha chain</fullName>
    </recommendedName>
</protein>
<proteinExistence type="predicted"/>
<evidence type="ECO:0008006" key="5">
    <source>
        <dbReference type="Google" id="ProtNLM"/>
    </source>
</evidence>
<dbReference type="KEGG" id="llu:AKJ09_07613"/>
<dbReference type="PROSITE" id="PS51257">
    <property type="entry name" value="PROKAR_LIPOPROTEIN"/>
    <property type="match status" value="1"/>
</dbReference>
<accession>A0A0K1Q6B0</accession>
<evidence type="ECO:0000256" key="1">
    <source>
        <dbReference type="SAM" id="MobiDB-lite"/>
    </source>
</evidence>
<feature type="signal peptide" evidence="2">
    <location>
        <begin position="1"/>
        <end position="19"/>
    </location>
</feature>
<dbReference type="STRING" id="1391654.AKJ09_07613"/>
<keyword evidence="4" id="KW-1185">Reference proteome</keyword>
<feature type="chain" id="PRO_5005466667" description="Tryptophan synthase alpha chain" evidence="2">
    <location>
        <begin position="20"/>
        <end position="342"/>
    </location>
</feature>
<keyword evidence="2" id="KW-0732">Signal</keyword>
<feature type="region of interest" description="Disordered" evidence="1">
    <location>
        <begin position="29"/>
        <end position="71"/>
    </location>
</feature>
<evidence type="ECO:0000313" key="4">
    <source>
        <dbReference type="Proteomes" id="UP000064967"/>
    </source>
</evidence>